<organism evidence="3 4">
    <name type="scientific">Prunus armeniaca</name>
    <name type="common">Apricot</name>
    <name type="synonym">Armeniaca vulgaris</name>
    <dbReference type="NCBI Taxonomy" id="36596"/>
    <lineage>
        <taxon>Eukaryota</taxon>
        <taxon>Viridiplantae</taxon>
        <taxon>Streptophyta</taxon>
        <taxon>Embryophyta</taxon>
        <taxon>Tracheophyta</taxon>
        <taxon>Spermatophyta</taxon>
        <taxon>Magnoliopsida</taxon>
        <taxon>eudicotyledons</taxon>
        <taxon>Gunneridae</taxon>
        <taxon>Pentapetalae</taxon>
        <taxon>rosids</taxon>
        <taxon>fabids</taxon>
        <taxon>Rosales</taxon>
        <taxon>Rosaceae</taxon>
        <taxon>Amygdaloideae</taxon>
        <taxon>Amygdaleae</taxon>
        <taxon>Prunus</taxon>
    </lineage>
</organism>
<feature type="region of interest" description="Disordered" evidence="2">
    <location>
        <begin position="88"/>
        <end position="109"/>
    </location>
</feature>
<dbReference type="FunFam" id="1.25.40.10:FF:002569">
    <property type="entry name" value="NPG1"/>
    <property type="match status" value="1"/>
</dbReference>
<dbReference type="InterPro" id="IPR043376">
    <property type="entry name" value="NPG1-like"/>
</dbReference>
<evidence type="ECO:0000256" key="2">
    <source>
        <dbReference type="SAM" id="MobiDB-lite"/>
    </source>
</evidence>
<feature type="repeat" description="TPR" evidence="1">
    <location>
        <begin position="558"/>
        <end position="591"/>
    </location>
</feature>
<dbReference type="AlphaFoldDB" id="A0A6J5UEB1"/>
<dbReference type="InterPro" id="IPR011990">
    <property type="entry name" value="TPR-like_helical_dom_sf"/>
</dbReference>
<dbReference type="PANTHER" id="PTHR44102:SF5">
    <property type="entry name" value="PROTEIN NPG1"/>
    <property type="match status" value="1"/>
</dbReference>
<dbReference type="SMART" id="SM00028">
    <property type="entry name" value="TPR"/>
    <property type="match status" value="5"/>
</dbReference>
<evidence type="ECO:0000256" key="1">
    <source>
        <dbReference type="PROSITE-ProRule" id="PRU00339"/>
    </source>
</evidence>
<dbReference type="Proteomes" id="UP000507222">
    <property type="component" value="Unassembled WGS sequence"/>
</dbReference>
<dbReference type="PANTHER" id="PTHR44102">
    <property type="entry name" value="PROTEIN NPG1"/>
    <property type="match status" value="1"/>
</dbReference>
<dbReference type="Gene3D" id="1.25.40.10">
    <property type="entry name" value="Tetratricopeptide repeat domain"/>
    <property type="match status" value="3"/>
</dbReference>
<dbReference type="Pfam" id="PF13432">
    <property type="entry name" value="TPR_16"/>
    <property type="match status" value="2"/>
</dbReference>
<reference evidence="3 4" key="1">
    <citation type="submission" date="2020-05" db="EMBL/GenBank/DDBJ databases">
        <authorList>
            <person name="Campoy J."/>
            <person name="Schneeberger K."/>
            <person name="Spophaly S."/>
        </authorList>
    </citation>
    <scope>NUCLEOTIDE SEQUENCE [LARGE SCALE GENOMIC DNA]</scope>
    <source>
        <strain evidence="3">PruArmRojPasFocal</strain>
    </source>
</reference>
<protein>
    <submittedName>
        <fullName evidence="3">Uncharacterized protein</fullName>
    </submittedName>
</protein>
<evidence type="ECO:0000313" key="3">
    <source>
        <dbReference type="EMBL" id="CAB4273977.1"/>
    </source>
</evidence>
<name>A0A6J5UEB1_PRUAR</name>
<dbReference type="InterPro" id="IPR019734">
    <property type="entry name" value="TPR_rpt"/>
</dbReference>
<dbReference type="PROSITE" id="PS50005">
    <property type="entry name" value="TPR"/>
    <property type="match status" value="2"/>
</dbReference>
<evidence type="ECO:0000313" key="4">
    <source>
        <dbReference type="Proteomes" id="UP000507222"/>
    </source>
</evidence>
<sequence length="670" mass="74264">MESGEYEEGMVIEFSANGNSMKATDVQAKLDEGNIQEAESSLREGLSLNFEEARALLGKLEYQRGNLEGALRVFDGIDLQAAIERLQPSLAEKTPSRKGRSRSDSQHTVSQHAASLVLDAIYLKSKSLQKLGRLTEAASECKNVLDAVEKIFHQGIHDAQVDGRLQETVSQAVELLPELWKQAGYYHEAISAYRRALLSQWNLDNDCCARIQKGFAVFLLYSGVEAGPPSLGVQVEGSYVPKNNLEEAILLLMILLRKLSLVLAKQLEEIMPGVYHRVDRWNSLALCYSGAGHNNEALNLLRKSLHKHERPDELTALLLAAKTCSEDSHVAAEGVGYAQRAISSAQGMDEHLKGVGLRLLGLCLGKQAKVSSSDFERSRLQSEALKSLNEAIALEQNNLDLIFELGVQYAEHRNLNAALRYAKQFIDRTGGSIIKGWRLLALVLSAQQRYSEAHVVTDAALDETAKWEQGPLLRLKAKLKISQSLPMDAIETYRYLLALVQAQRKSFGPLRISNQVEDDKVDEFEVWHGLADLYSSLSHWKDAEICLSKASELKQHSAETLHTEGVILEGRGQIEEALAAYIDALLLEPYYVPCKILIAALLSKMGSVALPVARSLLSDALRIDPNNRKAWYYLGMIHRDDGRIADAIDCFQAASMLEESDPIESFSSIL</sequence>
<accession>A0A6J5UEB1</accession>
<feature type="repeat" description="TPR" evidence="1">
    <location>
        <begin position="628"/>
        <end position="661"/>
    </location>
</feature>
<dbReference type="EMBL" id="CAEKDK010000003">
    <property type="protein sequence ID" value="CAB4273977.1"/>
    <property type="molecule type" value="Genomic_DNA"/>
</dbReference>
<proteinExistence type="predicted"/>
<gene>
    <name evidence="3" type="ORF">CURHAP_LOCUS22233</name>
</gene>
<keyword evidence="1" id="KW-0802">TPR repeat</keyword>
<dbReference type="SUPFAM" id="SSF48452">
    <property type="entry name" value="TPR-like"/>
    <property type="match status" value="3"/>
</dbReference>